<dbReference type="PANTHER" id="PTHR13468">
    <property type="entry name" value="DEK PROTEIN"/>
    <property type="match status" value="1"/>
</dbReference>
<dbReference type="OrthoDB" id="370884at2759"/>
<dbReference type="InterPro" id="IPR014876">
    <property type="entry name" value="DEK_C"/>
</dbReference>
<evidence type="ECO:0000256" key="8">
    <source>
        <dbReference type="ARBA" id="ARBA00064832"/>
    </source>
</evidence>
<dbReference type="Pfam" id="PF08766">
    <property type="entry name" value="DEK_C"/>
    <property type="match status" value="1"/>
</dbReference>
<comment type="function">
    <text evidence="7">Involved in chromatin organization.</text>
</comment>
<reference evidence="12" key="1">
    <citation type="submission" date="2021-04" db="EMBL/GenBank/DDBJ databases">
        <authorList>
            <consortium name="Molecular Ecology Group"/>
        </authorList>
    </citation>
    <scope>NUCLEOTIDE SEQUENCE</scope>
</reference>
<dbReference type="Proteomes" id="UP000678393">
    <property type="component" value="Unassembled WGS sequence"/>
</dbReference>
<feature type="region of interest" description="Disordered" evidence="10">
    <location>
        <begin position="1"/>
        <end position="74"/>
    </location>
</feature>
<evidence type="ECO:0000313" key="13">
    <source>
        <dbReference type="Proteomes" id="UP000678393"/>
    </source>
</evidence>
<feature type="non-terminal residue" evidence="12">
    <location>
        <position position="1"/>
    </location>
</feature>
<feature type="domain" description="DEK-C" evidence="11">
    <location>
        <begin position="70"/>
        <end position="126"/>
    </location>
</feature>
<dbReference type="SUPFAM" id="SSF109715">
    <property type="entry name" value="DEK C-terminal domain"/>
    <property type="match status" value="1"/>
</dbReference>
<dbReference type="EMBL" id="CAJHNH020000639">
    <property type="protein sequence ID" value="CAG5118984.1"/>
    <property type="molecule type" value="Genomic_DNA"/>
</dbReference>
<comment type="subcellular location">
    <subcellularLocation>
        <location evidence="1">Nucleus</location>
    </subcellularLocation>
</comment>
<name>A0A8S3YPD9_9EUPU</name>
<dbReference type="GO" id="GO:0042393">
    <property type="term" value="F:histone binding"/>
    <property type="evidence" value="ECO:0007669"/>
    <property type="project" value="TreeGrafter"/>
</dbReference>
<evidence type="ECO:0000256" key="9">
    <source>
        <dbReference type="ARBA" id="ARBA00074520"/>
    </source>
</evidence>
<accession>A0A8S3YPD9</accession>
<evidence type="ECO:0000256" key="2">
    <source>
        <dbReference type="ARBA" id="ARBA00022553"/>
    </source>
</evidence>
<evidence type="ECO:0000256" key="1">
    <source>
        <dbReference type="ARBA" id="ARBA00004123"/>
    </source>
</evidence>
<keyword evidence="4" id="KW-0156">Chromatin regulator</keyword>
<evidence type="ECO:0000259" key="11">
    <source>
        <dbReference type="PROSITE" id="PS51998"/>
    </source>
</evidence>
<feature type="compositionally biased region" description="Acidic residues" evidence="10">
    <location>
        <begin position="49"/>
        <end position="61"/>
    </location>
</feature>
<dbReference type="FunFam" id="1.10.10.60:FF:000148">
    <property type="entry name" value="Dek, isoform B"/>
    <property type="match status" value="1"/>
</dbReference>
<feature type="compositionally biased region" description="Basic and acidic residues" evidence="10">
    <location>
        <begin position="19"/>
        <end position="33"/>
    </location>
</feature>
<dbReference type="Gene3D" id="1.10.10.60">
    <property type="entry name" value="Homeodomain-like"/>
    <property type="match status" value="1"/>
</dbReference>
<feature type="compositionally biased region" description="Basic residues" evidence="10">
    <location>
        <begin position="1"/>
        <end position="18"/>
    </location>
</feature>
<evidence type="ECO:0000256" key="6">
    <source>
        <dbReference type="ARBA" id="ARBA00023242"/>
    </source>
</evidence>
<keyword evidence="6" id="KW-0539">Nucleus</keyword>
<keyword evidence="5" id="KW-0238">DNA-binding</keyword>
<proteinExistence type="predicted"/>
<dbReference type="PROSITE" id="PS51998">
    <property type="entry name" value="DEK_C"/>
    <property type="match status" value="1"/>
</dbReference>
<dbReference type="PANTHER" id="PTHR13468:SF1">
    <property type="entry name" value="PROTEIN DEK"/>
    <property type="match status" value="1"/>
</dbReference>
<evidence type="ECO:0000313" key="12">
    <source>
        <dbReference type="EMBL" id="CAG5118984.1"/>
    </source>
</evidence>
<evidence type="ECO:0000256" key="10">
    <source>
        <dbReference type="SAM" id="MobiDB-lite"/>
    </source>
</evidence>
<comment type="caution">
    <text evidence="12">The sequence shown here is derived from an EMBL/GenBank/DDBJ whole genome shotgun (WGS) entry which is preliminary data.</text>
</comment>
<dbReference type="GO" id="GO:2000779">
    <property type="term" value="P:regulation of double-strand break repair"/>
    <property type="evidence" value="ECO:0007669"/>
    <property type="project" value="TreeGrafter"/>
</dbReference>
<dbReference type="AlphaFoldDB" id="A0A8S3YPD9"/>
<dbReference type="GO" id="GO:0003677">
    <property type="term" value="F:DNA binding"/>
    <property type="evidence" value="ECO:0007669"/>
    <property type="project" value="UniProtKB-KW"/>
</dbReference>
<evidence type="ECO:0000256" key="3">
    <source>
        <dbReference type="ARBA" id="ARBA00022765"/>
    </source>
</evidence>
<protein>
    <recommendedName>
        <fullName evidence="9">Protein DEK</fullName>
    </recommendedName>
</protein>
<keyword evidence="2" id="KW-0597">Phosphoprotein</keyword>
<organism evidence="12 13">
    <name type="scientific">Candidula unifasciata</name>
    <dbReference type="NCBI Taxonomy" id="100452"/>
    <lineage>
        <taxon>Eukaryota</taxon>
        <taxon>Metazoa</taxon>
        <taxon>Spiralia</taxon>
        <taxon>Lophotrochozoa</taxon>
        <taxon>Mollusca</taxon>
        <taxon>Gastropoda</taxon>
        <taxon>Heterobranchia</taxon>
        <taxon>Euthyneura</taxon>
        <taxon>Panpulmonata</taxon>
        <taxon>Eupulmonata</taxon>
        <taxon>Stylommatophora</taxon>
        <taxon>Helicina</taxon>
        <taxon>Helicoidea</taxon>
        <taxon>Geomitridae</taxon>
        <taxon>Candidula</taxon>
    </lineage>
</organism>
<keyword evidence="13" id="KW-1185">Reference proteome</keyword>
<feature type="compositionally biased region" description="Basic residues" evidence="10">
    <location>
        <begin position="34"/>
        <end position="45"/>
    </location>
</feature>
<comment type="subunit">
    <text evidence="8">Found in a mRNA splicing-dependent exon junction complex (EJC) with DEK, RBM8A, RNPS1, SRRM1 and ALYREF/THOC4. Interacts with histones H2A, H2B, H3, H4, acetylated histone H4, non-phosphorylated DAXX and HDAC2. Component of the B-WICH complex, at least composed of SMARCA5/SNF2H, BAZ1B/WSTF, SF3B1, DEK, MYO1C, ERCC6, MYBBP1A and DDX21. Binds DNA.</text>
</comment>
<dbReference type="InterPro" id="IPR044198">
    <property type="entry name" value="DEK"/>
</dbReference>
<dbReference type="GO" id="GO:0006325">
    <property type="term" value="P:chromatin organization"/>
    <property type="evidence" value="ECO:0007669"/>
    <property type="project" value="UniProtKB-KW"/>
</dbReference>
<evidence type="ECO:0000256" key="7">
    <source>
        <dbReference type="ARBA" id="ARBA00056057"/>
    </source>
</evidence>
<keyword evidence="3" id="KW-0013">ADP-ribosylation</keyword>
<evidence type="ECO:0000256" key="4">
    <source>
        <dbReference type="ARBA" id="ARBA00022853"/>
    </source>
</evidence>
<evidence type="ECO:0000256" key="5">
    <source>
        <dbReference type="ARBA" id="ARBA00023125"/>
    </source>
</evidence>
<sequence>APKKKKAKTEHKKPTPKKSVKENGKKEKPAQKKETKKPKPAAKKKPAIEESDSMSEDSEDEPIAKMKKSPPTNAEIKDLVKKILDGADLETVTMKTVVKQVYAKYPSFDLSDRKDFIKDTVREVIS</sequence>
<gene>
    <name evidence="12" type="ORF">CUNI_LOCUS4542</name>
</gene>
<dbReference type="GO" id="GO:0005634">
    <property type="term" value="C:nucleus"/>
    <property type="evidence" value="ECO:0007669"/>
    <property type="project" value="UniProtKB-SubCell"/>
</dbReference>